<dbReference type="InterPro" id="IPR036291">
    <property type="entry name" value="NAD(P)-bd_dom_sf"/>
</dbReference>
<evidence type="ECO:0000256" key="2">
    <source>
        <dbReference type="ARBA" id="ARBA00007637"/>
    </source>
</evidence>
<dbReference type="AlphaFoldDB" id="A0A7W9BRL2"/>
<proteinExistence type="inferred from homology"/>
<evidence type="ECO:0000256" key="4">
    <source>
        <dbReference type="ARBA" id="ARBA00031367"/>
    </source>
</evidence>
<dbReference type="PANTHER" id="PTHR43725">
    <property type="entry name" value="UDP-GLUCOSE 4-EPIMERASE"/>
    <property type="match status" value="1"/>
</dbReference>
<organism evidence="7 8">
    <name type="scientific">Sphingomonas prati</name>
    <dbReference type="NCBI Taxonomy" id="1843237"/>
    <lineage>
        <taxon>Bacteria</taxon>
        <taxon>Pseudomonadati</taxon>
        <taxon>Pseudomonadota</taxon>
        <taxon>Alphaproteobacteria</taxon>
        <taxon>Sphingomonadales</taxon>
        <taxon>Sphingomonadaceae</taxon>
        <taxon>Sphingomonas</taxon>
    </lineage>
</organism>
<dbReference type="Gene3D" id="3.40.50.720">
    <property type="entry name" value="NAD(P)-binding Rossmann-like Domain"/>
    <property type="match status" value="1"/>
</dbReference>
<comment type="pathway">
    <text evidence="1">Carbohydrate metabolism; galactose metabolism.</text>
</comment>
<name>A0A7W9BRL2_9SPHN</name>
<evidence type="ECO:0000256" key="3">
    <source>
        <dbReference type="ARBA" id="ARBA00018569"/>
    </source>
</evidence>
<dbReference type="Pfam" id="PF01370">
    <property type="entry name" value="Epimerase"/>
    <property type="match status" value="1"/>
</dbReference>
<dbReference type="Gene3D" id="3.90.25.10">
    <property type="entry name" value="UDP-galactose 4-epimerase, domain 1"/>
    <property type="match status" value="1"/>
</dbReference>
<gene>
    <name evidence="7" type="ORF">FHS99_001280</name>
</gene>
<dbReference type="PANTHER" id="PTHR43725:SF53">
    <property type="entry name" value="UDP-ARABINOSE 4-EPIMERASE 1"/>
    <property type="match status" value="1"/>
</dbReference>
<comment type="caution">
    <text evidence="7">The sequence shown here is derived from an EMBL/GenBank/DDBJ whole genome shotgun (WGS) entry which is preliminary data.</text>
</comment>
<protein>
    <recommendedName>
        <fullName evidence="3">UDP-glucose 4-epimerase</fullName>
    </recommendedName>
    <alternativeName>
        <fullName evidence="5">Galactowaldenase</fullName>
    </alternativeName>
    <alternativeName>
        <fullName evidence="4">UDP-galactose 4-epimerase</fullName>
    </alternativeName>
</protein>
<dbReference type="InterPro" id="IPR001509">
    <property type="entry name" value="Epimerase_deHydtase"/>
</dbReference>
<evidence type="ECO:0000313" key="8">
    <source>
        <dbReference type="Proteomes" id="UP000546701"/>
    </source>
</evidence>
<evidence type="ECO:0000313" key="7">
    <source>
        <dbReference type="EMBL" id="MBB5728802.1"/>
    </source>
</evidence>
<evidence type="ECO:0000256" key="5">
    <source>
        <dbReference type="ARBA" id="ARBA00033067"/>
    </source>
</evidence>
<dbReference type="GO" id="GO:0016853">
    <property type="term" value="F:isomerase activity"/>
    <property type="evidence" value="ECO:0007669"/>
    <property type="project" value="UniProtKB-KW"/>
</dbReference>
<keyword evidence="8" id="KW-1185">Reference proteome</keyword>
<evidence type="ECO:0000259" key="6">
    <source>
        <dbReference type="Pfam" id="PF01370"/>
    </source>
</evidence>
<sequence>MSMIGVFGANGFIGRHVVRRLIGQGLPVVAFGRDFPADYAELVGGPVEIRRIDLMNSLETHASLQDVSTVVQLINSSTPGMANNQVVSDLNNNVAPQISFIEACIVSKVKNFIFISSGGTVYGMPKYLPIDEKHPTSPLNSYGMTKLIVEQYLELLSRNTDTGYTNLRVSNPYGPGQDSKKGQGLIGTILKLHRLRQPLTILGDGTSQRDYLYIDDLMDAVAAAVERPPINGPLNIGSGTGRSVLDVIAGVEHLLGQPLLVQYAPGRTTDVPVNILDVKKAADLLGWVPSTDFEDGLARTLATWKY</sequence>
<reference evidence="7 8" key="1">
    <citation type="submission" date="2020-08" db="EMBL/GenBank/DDBJ databases">
        <title>Genomic Encyclopedia of Type Strains, Phase IV (KMG-IV): sequencing the most valuable type-strain genomes for metagenomic binning, comparative biology and taxonomic classification.</title>
        <authorList>
            <person name="Goeker M."/>
        </authorList>
    </citation>
    <scope>NUCLEOTIDE SEQUENCE [LARGE SCALE GENOMIC DNA]</scope>
    <source>
        <strain evidence="7 8">DSM 103336</strain>
    </source>
</reference>
<evidence type="ECO:0000256" key="1">
    <source>
        <dbReference type="ARBA" id="ARBA00004947"/>
    </source>
</evidence>
<comment type="similarity">
    <text evidence="2">Belongs to the NAD(P)-dependent epimerase/dehydratase family.</text>
</comment>
<keyword evidence="7" id="KW-0413">Isomerase</keyword>
<accession>A0A7W9BRL2</accession>
<dbReference type="EMBL" id="JACIJR010000003">
    <property type="protein sequence ID" value="MBB5728802.1"/>
    <property type="molecule type" value="Genomic_DNA"/>
</dbReference>
<feature type="domain" description="NAD-dependent epimerase/dehydratase" evidence="6">
    <location>
        <begin position="6"/>
        <end position="237"/>
    </location>
</feature>
<dbReference type="OrthoDB" id="9811425at2"/>
<dbReference type="SUPFAM" id="SSF51735">
    <property type="entry name" value="NAD(P)-binding Rossmann-fold domains"/>
    <property type="match status" value="1"/>
</dbReference>
<dbReference type="Proteomes" id="UP000546701">
    <property type="component" value="Unassembled WGS sequence"/>
</dbReference>